<dbReference type="Pfam" id="PF03401">
    <property type="entry name" value="TctC"/>
    <property type="match status" value="1"/>
</dbReference>
<sequence>MKTLAGLAVAALLAVTGSAGAQDAWPNKPIKLVVPFQAGGTSDQVGRTLANAIQEGNLLPQPVTIVNVGGHFSIGSRRVMEAAPDGYEFLLIHIALMGGEGTGALDFGWRDYKPVAATGEFCVMPMVRKDSGINSMEELLAKAKAEPDTLIFGANLGAINHLAGLMIQEAEPGAKFRFVQIGGGTANFTALTGAQTNTTVLSGAEVINFTLMPDGSENPDSQIKPLAYTGAERFEGLAEIPTMKELGYDVEFCIKSWIFAPKDTPDEVVSSFADALETAAASDAYKKFNEDKGFANVFLRGEDVAADLQTTWDAIEPIAELAKQK</sequence>
<dbReference type="EMBL" id="JBHRTB010000010">
    <property type="protein sequence ID" value="MFC3144181.1"/>
    <property type="molecule type" value="Genomic_DNA"/>
</dbReference>
<keyword evidence="2" id="KW-0732">Signal</keyword>
<feature type="chain" id="PRO_5047263509" evidence="2">
    <location>
        <begin position="22"/>
        <end position="325"/>
    </location>
</feature>
<dbReference type="Proteomes" id="UP001595632">
    <property type="component" value="Unassembled WGS sequence"/>
</dbReference>
<dbReference type="Gene3D" id="3.40.190.10">
    <property type="entry name" value="Periplasmic binding protein-like II"/>
    <property type="match status" value="1"/>
</dbReference>
<dbReference type="InterPro" id="IPR005064">
    <property type="entry name" value="BUG"/>
</dbReference>
<accession>A0ABV7GVD2</accession>
<comment type="similarity">
    <text evidence="1">Belongs to the UPF0065 (bug) family.</text>
</comment>
<reference evidence="4" key="1">
    <citation type="journal article" date="2019" name="Int. J. Syst. Evol. Microbiol.">
        <title>The Global Catalogue of Microorganisms (GCM) 10K type strain sequencing project: providing services to taxonomists for standard genome sequencing and annotation.</title>
        <authorList>
            <consortium name="The Broad Institute Genomics Platform"/>
            <consortium name="The Broad Institute Genome Sequencing Center for Infectious Disease"/>
            <person name="Wu L."/>
            <person name="Ma J."/>
        </authorList>
    </citation>
    <scope>NUCLEOTIDE SEQUENCE [LARGE SCALE GENOMIC DNA]</scope>
    <source>
        <strain evidence="4">KCTC 52366</strain>
    </source>
</reference>
<gene>
    <name evidence="3" type="ORF">ACFOGP_15780</name>
</gene>
<dbReference type="RefSeq" id="WP_275631441.1">
    <property type="nucleotide sequence ID" value="NZ_JARGYD010000001.1"/>
</dbReference>
<evidence type="ECO:0000256" key="1">
    <source>
        <dbReference type="ARBA" id="ARBA00006987"/>
    </source>
</evidence>
<dbReference type="CDD" id="cd07012">
    <property type="entry name" value="PBP2_Bug_TTT"/>
    <property type="match status" value="1"/>
</dbReference>
<dbReference type="Gene3D" id="3.40.190.150">
    <property type="entry name" value="Bordetella uptake gene, domain 1"/>
    <property type="match status" value="1"/>
</dbReference>
<keyword evidence="4" id="KW-1185">Reference proteome</keyword>
<proteinExistence type="inferred from homology"/>
<dbReference type="PANTHER" id="PTHR42928:SF5">
    <property type="entry name" value="BLR1237 PROTEIN"/>
    <property type="match status" value="1"/>
</dbReference>
<evidence type="ECO:0000313" key="4">
    <source>
        <dbReference type="Proteomes" id="UP001595632"/>
    </source>
</evidence>
<dbReference type="PANTHER" id="PTHR42928">
    <property type="entry name" value="TRICARBOXYLATE-BINDING PROTEIN"/>
    <property type="match status" value="1"/>
</dbReference>
<organism evidence="3 4">
    <name type="scientific">Psychromarinibacter halotolerans</name>
    <dbReference type="NCBI Taxonomy" id="1775175"/>
    <lineage>
        <taxon>Bacteria</taxon>
        <taxon>Pseudomonadati</taxon>
        <taxon>Pseudomonadota</taxon>
        <taxon>Alphaproteobacteria</taxon>
        <taxon>Rhodobacterales</taxon>
        <taxon>Paracoccaceae</taxon>
        <taxon>Psychromarinibacter</taxon>
    </lineage>
</organism>
<name>A0ABV7GVD2_9RHOB</name>
<protein>
    <submittedName>
        <fullName evidence="3">Tripartite tricarboxylate transporter substrate binding protein</fullName>
    </submittedName>
</protein>
<comment type="caution">
    <text evidence="3">The sequence shown here is derived from an EMBL/GenBank/DDBJ whole genome shotgun (WGS) entry which is preliminary data.</text>
</comment>
<dbReference type="PIRSF" id="PIRSF017082">
    <property type="entry name" value="YflP"/>
    <property type="match status" value="1"/>
</dbReference>
<evidence type="ECO:0000256" key="2">
    <source>
        <dbReference type="SAM" id="SignalP"/>
    </source>
</evidence>
<evidence type="ECO:0000313" key="3">
    <source>
        <dbReference type="EMBL" id="MFC3144181.1"/>
    </source>
</evidence>
<feature type="signal peptide" evidence="2">
    <location>
        <begin position="1"/>
        <end position="21"/>
    </location>
</feature>
<dbReference type="InterPro" id="IPR042100">
    <property type="entry name" value="Bug_dom1"/>
</dbReference>